<proteinExistence type="predicted"/>
<protein>
    <submittedName>
        <fullName evidence="1">Uncharacterized protein</fullName>
    </submittedName>
</protein>
<name>R9NZ42_PSEHS</name>
<dbReference type="OrthoDB" id="194386at2759"/>
<dbReference type="STRING" id="1305764.R9NZ42"/>
<dbReference type="RefSeq" id="XP_012187700.1">
    <property type="nucleotide sequence ID" value="XM_012332310.1"/>
</dbReference>
<dbReference type="GeneID" id="24106979"/>
<reference evidence="2" key="1">
    <citation type="journal article" date="2013" name="Genome Announc.">
        <title>Draft genome sequence of the basidiomycetous yeast-like fungus Pseudozyma hubeiensis SY62, which produces an abundant amount of the biosurfactant mannosylerythritol lipids.</title>
        <authorList>
            <person name="Konishi M."/>
            <person name="Hatada Y."/>
            <person name="Horiuchi J."/>
        </authorList>
    </citation>
    <scope>NUCLEOTIDE SEQUENCE [LARGE SCALE GENOMIC DNA]</scope>
    <source>
        <strain evidence="2">SY62</strain>
    </source>
</reference>
<keyword evidence="2" id="KW-1185">Reference proteome</keyword>
<dbReference type="EMBL" id="DF238782">
    <property type="protein sequence ID" value="GAC94113.1"/>
    <property type="molecule type" value="Genomic_DNA"/>
</dbReference>
<dbReference type="Pfam" id="PF10294">
    <property type="entry name" value="Methyltransf_16"/>
    <property type="match status" value="1"/>
</dbReference>
<evidence type="ECO:0000313" key="2">
    <source>
        <dbReference type="Proteomes" id="UP000014071"/>
    </source>
</evidence>
<sequence length="572" mass="61399">MRTKSAAIKKHLPNVGGLGAVIARAVKPLSHLDLTGSILDAVRNVGSVPRDVSNYCNKGQLTELGAIESEIGIGMRLFSIEDLPDGDGAQGVVARSLLTRNHSCRKALRDCERPLQIGRFEASTRYRTLFLRELCARLDAAVQEECKVLRAQGVDEIEYPEVDAALLERYIEVMASGSSGASVMAAGSTPDAEFTTHSWPASATSTSTTGGDDEDVDLLKCYLSVTIRQEGTAISKGTTGLRAWEAGLRLAAHLISDPSVIISPGTRILELGSGTGIVGAICATQQMSSSQRDVHTFMTDMPGQVSARLRDTLHLNGLDAASGIVEVKELDWLELVAERQQSQQRDDLPTVRFVAEARPTLILAADVVYDPGLIEPLVETIRACLQAGTGACKALVASTIRNSKTYDSFKASLESFGLKAKSLLFRVTFFEAEICTDNSVSAQRLRLPFVQTERHRNGESGRGSLGKFRTDFGMDGFGPSRPLPQGRPHGSERWWSLASKADNGNAAALILKREPGLGIPDLAGQFSVVSNVAGSNNRLRCCEADKRLSSGTAASLALLRRAIAARYADASQ</sequence>
<dbReference type="HOGENOM" id="CLU_476611_0_0_1"/>
<evidence type="ECO:0000313" key="1">
    <source>
        <dbReference type="EMBL" id="GAC94113.1"/>
    </source>
</evidence>
<gene>
    <name evidence="1" type="ORF">PHSY_001682</name>
</gene>
<dbReference type="eggNOG" id="KOG2497">
    <property type="taxonomic scope" value="Eukaryota"/>
</dbReference>
<dbReference type="Gene3D" id="3.40.50.150">
    <property type="entry name" value="Vaccinia Virus protein VP39"/>
    <property type="match status" value="1"/>
</dbReference>
<dbReference type="SUPFAM" id="SSF53335">
    <property type="entry name" value="S-adenosyl-L-methionine-dependent methyltransferases"/>
    <property type="match status" value="1"/>
</dbReference>
<dbReference type="PANTHER" id="PTHR14614">
    <property type="entry name" value="HEPATOCELLULAR CARCINOMA-ASSOCIATED ANTIGEN"/>
    <property type="match status" value="1"/>
</dbReference>
<dbReference type="PANTHER" id="PTHR14614:SF130">
    <property type="entry name" value="PROTEIN-LYSINE N-METHYLTRANSFERASE EEF2KMT"/>
    <property type="match status" value="1"/>
</dbReference>
<dbReference type="GO" id="GO:0005737">
    <property type="term" value="C:cytoplasm"/>
    <property type="evidence" value="ECO:0007669"/>
    <property type="project" value="TreeGrafter"/>
</dbReference>
<dbReference type="InterPro" id="IPR029063">
    <property type="entry name" value="SAM-dependent_MTases_sf"/>
</dbReference>
<organism evidence="1 2">
    <name type="scientific">Pseudozyma hubeiensis (strain SY62)</name>
    <name type="common">Yeast</name>
    <dbReference type="NCBI Taxonomy" id="1305764"/>
    <lineage>
        <taxon>Eukaryota</taxon>
        <taxon>Fungi</taxon>
        <taxon>Dikarya</taxon>
        <taxon>Basidiomycota</taxon>
        <taxon>Ustilaginomycotina</taxon>
        <taxon>Ustilaginomycetes</taxon>
        <taxon>Ustilaginales</taxon>
        <taxon>Ustilaginaceae</taxon>
        <taxon>Pseudozyma</taxon>
    </lineage>
</organism>
<dbReference type="Proteomes" id="UP000014071">
    <property type="component" value="Unassembled WGS sequence"/>
</dbReference>
<dbReference type="AlphaFoldDB" id="R9NZ42"/>
<accession>R9NZ42</accession>
<dbReference type="InterPro" id="IPR019410">
    <property type="entry name" value="Methyltransf_16"/>
</dbReference>
<dbReference type="GO" id="GO:0008757">
    <property type="term" value="F:S-adenosylmethionine-dependent methyltransferase activity"/>
    <property type="evidence" value="ECO:0007669"/>
    <property type="project" value="UniProtKB-ARBA"/>
</dbReference>